<keyword evidence="3" id="KW-0158">Chromosome</keyword>
<dbReference type="GO" id="GO:0007130">
    <property type="term" value="P:synaptonemal complex assembly"/>
    <property type="evidence" value="ECO:0007669"/>
    <property type="project" value="TreeGrafter"/>
</dbReference>
<dbReference type="GO" id="GO:0005694">
    <property type="term" value="C:chromosome"/>
    <property type="evidence" value="ECO:0007669"/>
    <property type="project" value="UniProtKB-SubCell"/>
</dbReference>
<feature type="domain" description="HORMA" evidence="10">
    <location>
        <begin position="34"/>
        <end position="287"/>
    </location>
</feature>
<evidence type="ECO:0000259" key="10">
    <source>
        <dbReference type="PROSITE" id="PS50815"/>
    </source>
</evidence>
<evidence type="ECO:0000256" key="8">
    <source>
        <dbReference type="ARBA" id="ARBA00023254"/>
    </source>
</evidence>
<keyword evidence="4" id="KW-0479">Metal-binding</keyword>
<reference evidence="11 12" key="1">
    <citation type="submission" date="2016-03" db="EMBL/GenBank/DDBJ databases">
        <title>Comparative genomics of the ectomycorrhizal sister species Rhizopogon vinicolor and Rhizopogon vesiculosus (Basidiomycota: Boletales) reveals a divergence of the mating type B locus.</title>
        <authorList>
            <person name="Mujic A.B."/>
            <person name="Kuo A."/>
            <person name="Tritt A."/>
            <person name="Lipzen A."/>
            <person name="Chen C."/>
            <person name="Johnson J."/>
            <person name="Sharma A."/>
            <person name="Barry K."/>
            <person name="Grigoriev I.V."/>
            <person name="Spatafora J.W."/>
        </authorList>
    </citation>
    <scope>NUCLEOTIDE SEQUENCE [LARGE SCALE GENOMIC DNA]</scope>
    <source>
        <strain evidence="11 12">AM-OR11-056</strain>
    </source>
</reference>
<comment type="subcellular location">
    <subcellularLocation>
        <location evidence="2">Chromosome</location>
    </subcellularLocation>
    <subcellularLocation>
        <location evidence="1">Nucleus</location>
    </subcellularLocation>
</comment>
<dbReference type="EMBL" id="LVVM01003992">
    <property type="protein sequence ID" value="OJA13891.1"/>
    <property type="molecule type" value="Genomic_DNA"/>
</dbReference>
<comment type="caution">
    <text evidence="11">The sequence shown here is derived from an EMBL/GenBank/DDBJ whole genome shotgun (WGS) entry which is preliminary data.</text>
</comment>
<evidence type="ECO:0000256" key="2">
    <source>
        <dbReference type="ARBA" id="ARBA00004286"/>
    </source>
</evidence>
<evidence type="ECO:0000256" key="6">
    <source>
        <dbReference type="ARBA" id="ARBA00022833"/>
    </source>
</evidence>
<organism evidence="11 12">
    <name type="scientific">Rhizopogon vesiculosus</name>
    <dbReference type="NCBI Taxonomy" id="180088"/>
    <lineage>
        <taxon>Eukaryota</taxon>
        <taxon>Fungi</taxon>
        <taxon>Dikarya</taxon>
        <taxon>Basidiomycota</taxon>
        <taxon>Agaricomycotina</taxon>
        <taxon>Agaricomycetes</taxon>
        <taxon>Agaricomycetidae</taxon>
        <taxon>Boletales</taxon>
        <taxon>Suillineae</taxon>
        <taxon>Rhizopogonaceae</taxon>
        <taxon>Rhizopogon</taxon>
    </lineage>
</organism>
<evidence type="ECO:0000256" key="5">
    <source>
        <dbReference type="ARBA" id="ARBA00022771"/>
    </source>
</evidence>
<dbReference type="GO" id="GO:0051598">
    <property type="term" value="P:meiotic recombination checkpoint signaling"/>
    <property type="evidence" value="ECO:0007669"/>
    <property type="project" value="TreeGrafter"/>
</dbReference>
<dbReference type="GO" id="GO:0008270">
    <property type="term" value="F:zinc ion binding"/>
    <property type="evidence" value="ECO:0007669"/>
    <property type="project" value="UniProtKB-KW"/>
</dbReference>
<accession>A0A1J8Q1N7</accession>
<evidence type="ECO:0000256" key="9">
    <source>
        <dbReference type="SAM" id="MobiDB-lite"/>
    </source>
</evidence>
<evidence type="ECO:0000256" key="7">
    <source>
        <dbReference type="ARBA" id="ARBA00023242"/>
    </source>
</evidence>
<dbReference type="PANTHER" id="PTHR48225">
    <property type="entry name" value="HORMA DOMAIN-CONTAINING PROTEIN 1"/>
    <property type="match status" value="1"/>
</dbReference>
<dbReference type="InterPro" id="IPR013083">
    <property type="entry name" value="Znf_RING/FYVE/PHD"/>
</dbReference>
<dbReference type="SMART" id="SM00249">
    <property type="entry name" value="PHD"/>
    <property type="match status" value="1"/>
</dbReference>
<evidence type="ECO:0000313" key="11">
    <source>
        <dbReference type="EMBL" id="OJA13891.1"/>
    </source>
</evidence>
<dbReference type="OrthoDB" id="1928087at2759"/>
<keyword evidence="5" id="KW-0863">Zinc-finger</keyword>
<dbReference type="Gene3D" id="3.30.900.10">
    <property type="entry name" value="HORMA domain"/>
    <property type="match status" value="1"/>
</dbReference>
<keyword evidence="12" id="KW-1185">Reference proteome</keyword>
<keyword evidence="6" id="KW-0862">Zinc</keyword>
<dbReference type="SUPFAM" id="SSF57903">
    <property type="entry name" value="FYVE/PHD zinc finger"/>
    <property type="match status" value="1"/>
</dbReference>
<dbReference type="PANTHER" id="PTHR48225:SF7">
    <property type="entry name" value="MEIOSIS-SPECIFIC PROTEIN HOP1"/>
    <property type="match status" value="1"/>
</dbReference>
<keyword evidence="8" id="KW-0469">Meiosis</keyword>
<protein>
    <recommendedName>
        <fullName evidence="10">HORMA domain-containing protein</fullName>
    </recommendedName>
</protein>
<dbReference type="PROSITE" id="PS01359">
    <property type="entry name" value="ZF_PHD_1"/>
    <property type="match status" value="1"/>
</dbReference>
<dbReference type="SUPFAM" id="SSF56019">
    <property type="entry name" value="The spindle assembly checkpoint protein mad2"/>
    <property type="match status" value="1"/>
</dbReference>
<evidence type="ECO:0000256" key="3">
    <source>
        <dbReference type="ARBA" id="ARBA00022454"/>
    </source>
</evidence>
<dbReference type="InterPro" id="IPR019786">
    <property type="entry name" value="Zinc_finger_PHD-type_CS"/>
</dbReference>
<evidence type="ECO:0000313" key="12">
    <source>
        <dbReference type="Proteomes" id="UP000183567"/>
    </source>
</evidence>
<sequence>MQMQRTIANTEIQVLIYQLSSSLDLIVHQTISSKQSLECVQTLLKAGLGCISYMRGLLPAENFGEYRLSSQTNGKSSASSGSFSSDGSSALNISGVTIKTLNRGFTNEGDRMIDYLENGIFEAVEKQYLRKVIFGIYLDSKDPNNIIEAYTFNFYYHKVPGSDAAIPIMTLGDQMSKMSLAHSDPVSEALKKGKMPTLGEVKRSIKAMIKSLITTINQMENLPKNRYGNFKLFFNEDAPDDYQPPHFQAADAETNRWFFTTHATGEVPERTSVGKVDAGWHGLEMKVVSVSSYLPSITEDNNALFAGITSHTAPRLTPAEEARIRIEDAQLQKKDAMERNIVWDVDEDEDADGEIVIDEGIVLSRFCGDVHMAPVGVRSEDGAIRPLPEASTTSSRAHAQYGGISEATPMRVGDLNVRKVVHTIEETQQIPATQEIAMGSPTPAPPPSGLSLPASDLVSTNSVISTQEVDTQYLQDILAMRLGVSITPDSEMLDMETQVPGSSRNSCVTGLHPHLDDTSSSEPLKDKGQLDCDCGISIDDSSLFCEGGCDRWFHVWCMGYHGARDARLPVQFICLDCRLRGSHDWDVIAGKIHADMIARYKDLALFRRAIKICEVHQPSSASLFREHTGCDTALAGQLLTRLEEEGFIAVESTVVGELGIGVTRSRAKKGKKGGKAKAKTQKELQKTRYVFLAKAKRSKAYSDYFNPQPEVENRLMGLCDAVRSKPKAGQTLVASTGIVDCDSRPEVTSRSGGSDDESQTQEATQNVLTLAVARQAEKRKAATDPMGRGKRVKVSIGSGVDLCD</sequence>
<name>A0A1J8Q1N7_9AGAM</name>
<dbReference type="Gene3D" id="3.30.40.10">
    <property type="entry name" value="Zinc/RING finger domain, C3HC4 (zinc finger)"/>
    <property type="match status" value="1"/>
</dbReference>
<dbReference type="Pfam" id="PF02301">
    <property type="entry name" value="HORMA"/>
    <property type="match status" value="1"/>
</dbReference>
<dbReference type="InterPro" id="IPR003511">
    <property type="entry name" value="HORMA_dom"/>
</dbReference>
<gene>
    <name evidence="11" type="ORF">AZE42_05397</name>
</gene>
<dbReference type="GO" id="GO:0005634">
    <property type="term" value="C:nucleus"/>
    <property type="evidence" value="ECO:0007669"/>
    <property type="project" value="UniProtKB-SubCell"/>
</dbReference>
<feature type="region of interest" description="Disordered" evidence="9">
    <location>
        <begin position="743"/>
        <end position="766"/>
    </location>
</feature>
<dbReference type="InterPro" id="IPR011011">
    <property type="entry name" value="Znf_FYVE_PHD"/>
</dbReference>
<dbReference type="InterPro" id="IPR001965">
    <property type="entry name" value="Znf_PHD"/>
</dbReference>
<dbReference type="InterPro" id="IPR051294">
    <property type="entry name" value="HORMA_MeioticProgression"/>
</dbReference>
<evidence type="ECO:0000256" key="4">
    <source>
        <dbReference type="ARBA" id="ARBA00022723"/>
    </source>
</evidence>
<dbReference type="STRING" id="180088.A0A1J8Q1N7"/>
<evidence type="ECO:0000256" key="1">
    <source>
        <dbReference type="ARBA" id="ARBA00004123"/>
    </source>
</evidence>
<proteinExistence type="predicted"/>
<dbReference type="PROSITE" id="PS50815">
    <property type="entry name" value="HORMA"/>
    <property type="match status" value="1"/>
</dbReference>
<dbReference type="InterPro" id="IPR036570">
    <property type="entry name" value="HORMA_dom_sf"/>
</dbReference>
<keyword evidence="7" id="KW-0539">Nucleus</keyword>
<dbReference type="Proteomes" id="UP000183567">
    <property type="component" value="Unassembled WGS sequence"/>
</dbReference>
<dbReference type="AlphaFoldDB" id="A0A1J8Q1N7"/>